<organism evidence="5 6">
    <name type="scientific">Cytospora leucostoma</name>
    <dbReference type="NCBI Taxonomy" id="1230097"/>
    <lineage>
        <taxon>Eukaryota</taxon>
        <taxon>Fungi</taxon>
        <taxon>Dikarya</taxon>
        <taxon>Ascomycota</taxon>
        <taxon>Pezizomycotina</taxon>
        <taxon>Sordariomycetes</taxon>
        <taxon>Sordariomycetidae</taxon>
        <taxon>Diaporthales</taxon>
        <taxon>Cytosporaceae</taxon>
        <taxon>Cytospora</taxon>
    </lineage>
</organism>
<dbReference type="SUPFAM" id="SSF51735">
    <property type="entry name" value="NAD(P)-binding Rossmann-fold domains"/>
    <property type="match status" value="1"/>
</dbReference>
<dbReference type="EMBL" id="LKEB01000006">
    <property type="protein sequence ID" value="ROW16121.1"/>
    <property type="molecule type" value="Genomic_DNA"/>
</dbReference>
<gene>
    <name evidence="5" type="ORF">VPNG_01987</name>
</gene>
<dbReference type="InParanoid" id="A0A423XIK2"/>
<dbReference type="FunCoup" id="A0A423XIK2">
    <property type="interactions" value="353"/>
</dbReference>
<dbReference type="InterPro" id="IPR011032">
    <property type="entry name" value="GroES-like_sf"/>
</dbReference>
<name>A0A423XIK2_9PEZI</name>
<proteinExistence type="predicted"/>
<dbReference type="PANTHER" id="PTHR43205:SF42">
    <property type="entry name" value="ALCOHOL DEHYDROGENASE, ZINC-CONTAINING (AFU_ORTHOLOGUE AFUA_7G04530)"/>
    <property type="match status" value="1"/>
</dbReference>
<keyword evidence="1" id="KW-0560">Oxidoreductase</keyword>
<feature type="domain" description="Enoyl reductase (ER)" evidence="4">
    <location>
        <begin position="21"/>
        <end position="337"/>
    </location>
</feature>
<dbReference type="InterPro" id="IPR020843">
    <property type="entry name" value="ER"/>
</dbReference>
<sequence length="345" mass="37104">MAKENVSIVFAKRPTGEIIPGETFRVERSAAPTEADLKDGEVLFEAHYLSLDPSMRVWLRDTPSYLPPVQIGEVMRGISAGRILASKNPTLKVGDWATGFAGWRQVAVLGPQHVFQAPMLPGVEGPDLVGALGMTGLTAYLGLENVGHLKEGELVVVSGAAGATGSIVGQIAKLKGCRVVGIAGSEEKCAWLKQIGFDEAVNYKAPDFREKFLEATKDKIDVYWDNVGGEILDLALGQAKLRARILKCGSIGEYNSDKSSGELLHNLGRVSSMRLRMEGFIVLDWAAQFPAAMKQLAIWVSQGQIKSKNTVVKGGLEKADQALADLFKGVNTGKLVVEIKEPTSS</sequence>
<dbReference type="Gene3D" id="3.90.180.10">
    <property type="entry name" value="Medium-chain alcohol dehydrogenases, catalytic domain"/>
    <property type="match status" value="1"/>
</dbReference>
<evidence type="ECO:0000256" key="3">
    <source>
        <dbReference type="ARBA" id="ARBA00083301"/>
    </source>
</evidence>
<keyword evidence="6" id="KW-1185">Reference proteome</keyword>
<reference evidence="5 6" key="1">
    <citation type="submission" date="2015-09" db="EMBL/GenBank/DDBJ databases">
        <title>Host preference determinants of Valsa canker pathogens revealed by comparative genomics.</title>
        <authorList>
            <person name="Yin Z."/>
            <person name="Huang L."/>
        </authorList>
    </citation>
    <scope>NUCLEOTIDE SEQUENCE [LARGE SCALE GENOMIC DNA]</scope>
    <source>
        <strain evidence="5 6">SXYLt</strain>
    </source>
</reference>
<dbReference type="InterPro" id="IPR041694">
    <property type="entry name" value="ADH_N_2"/>
</dbReference>
<dbReference type="Pfam" id="PF16884">
    <property type="entry name" value="ADH_N_2"/>
    <property type="match status" value="1"/>
</dbReference>
<evidence type="ECO:0000313" key="6">
    <source>
        <dbReference type="Proteomes" id="UP000285146"/>
    </source>
</evidence>
<dbReference type="FunFam" id="3.40.50.720:FF:000121">
    <property type="entry name" value="Prostaglandin reductase 2"/>
    <property type="match status" value="1"/>
</dbReference>
<dbReference type="InterPro" id="IPR036291">
    <property type="entry name" value="NAD(P)-bd_dom_sf"/>
</dbReference>
<dbReference type="InterPro" id="IPR045010">
    <property type="entry name" value="MDR_fam"/>
</dbReference>
<comment type="caution">
    <text evidence="5">The sequence shown here is derived from an EMBL/GenBank/DDBJ whole genome shotgun (WGS) entry which is preliminary data.</text>
</comment>
<protein>
    <recommendedName>
        <fullName evidence="2">Dehydrogenase FUB6</fullName>
    </recommendedName>
    <alternativeName>
        <fullName evidence="3">Fusaric acid biosynthesis protein 6</fullName>
    </alternativeName>
</protein>
<evidence type="ECO:0000259" key="4">
    <source>
        <dbReference type="SMART" id="SM00829"/>
    </source>
</evidence>
<dbReference type="GO" id="GO:0016628">
    <property type="term" value="F:oxidoreductase activity, acting on the CH-CH group of donors, NAD or NADP as acceptor"/>
    <property type="evidence" value="ECO:0007669"/>
    <property type="project" value="InterPro"/>
</dbReference>
<dbReference type="OrthoDB" id="809632at2759"/>
<dbReference type="Gene3D" id="3.40.50.720">
    <property type="entry name" value="NAD(P)-binding Rossmann-like Domain"/>
    <property type="match status" value="1"/>
</dbReference>
<evidence type="ECO:0000256" key="2">
    <source>
        <dbReference type="ARBA" id="ARBA00069006"/>
    </source>
</evidence>
<dbReference type="PANTHER" id="PTHR43205">
    <property type="entry name" value="PROSTAGLANDIN REDUCTASE"/>
    <property type="match status" value="1"/>
</dbReference>
<dbReference type="Pfam" id="PF00107">
    <property type="entry name" value="ADH_zinc_N"/>
    <property type="match status" value="1"/>
</dbReference>
<evidence type="ECO:0000313" key="5">
    <source>
        <dbReference type="EMBL" id="ROW16121.1"/>
    </source>
</evidence>
<accession>A0A423XIK2</accession>
<dbReference type="SMART" id="SM00829">
    <property type="entry name" value="PKS_ER"/>
    <property type="match status" value="1"/>
</dbReference>
<dbReference type="CDD" id="cd05288">
    <property type="entry name" value="PGDH"/>
    <property type="match status" value="1"/>
</dbReference>
<dbReference type="InterPro" id="IPR013149">
    <property type="entry name" value="ADH-like_C"/>
</dbReference>
<dbReference type="AlphaFoldDB" id="A0A423XIK2"/>
<evidence type="ECO:0000256" key="1">
    <source>
        <dbReference type="ARBA" id="ARBA00023002"/>
    </source>
</evidence>
<dbReference type="Proteomes" id="UP000285146">
    <property type="component" value="Unassembled WGS sequence"/>
</dbReference>
<dbReference type="SUPFAM" id="SSF50129">
    <property type="entry name" value="GroES-like"/>
    <property type="match status" value="1"/>
</dbReference>